<feature type="binding site" evidence="15">
    <location>
        <begin position="278"/>
        <end position="279"/>
    </location>
    <ligand>
        <name>substrate</name>
    </ligand>
</feature>
<proteinExistence type="inferred from homology"/>
<dbReference type="NCBIfam" id="NF000942">
    <property type="entry name" value="PRK00094.1-4"/>
    <property type="match status" value="1"/>
</dbReference>
<evidence type="ECO:0000256" key="9">
    <source>
        <dbReference type="ARBA" id="ARBA00052716"/>
    </source>
</evidence>
<dbReference type="SUPFAM" id="SSF51735">
    <property type="entry name" value="NAD(P)-binding Rossmann-fold domains"/>
    <property type="match status" value="1"/>
</dbReference>
<dbReference type="EC" id="1.1.1.94" evidence="10 13"/>
<dbReference type="InterPro" id="IPR011128">
    <property type="entry name" value="G3P_DH_NAD-dep_N"/>
</dbReference>
<dbReference type="NCBIfam" id="NF000940">
    <property type="entry name" value="PRK00094.1-2"/>
    <property type="match status" value="1"/>
</dbReference>
<dbReference type="GO" id="GO:0051287">
    <property type="term" value="F:NAD binding"/>
    <property type="evidence" value="ECO:0007669"/>
    <property type="project" value="InterPro"/>
</dbReference>
<feature type="binding site" evidence="13">
    <location>
        <position position="302"/>
    </location>
    <ligand>
        <name>NADPH</name>
        <dbReference type="ChEBI" id="CHEBI:57783"/>
    </ligand>
</feature>
<dbReference type="GO" id="GO:0141152">
    <property type="term" value="F:glycerol-3-phosphate dehydrogenase (NAD+) activity"/>
    <property type="evidence" value="ECO:0007669"/>
    <property type="project" value="RHEA"/>
</dbReference>
<keyword evidence="21" id="KW-1185">Reference proteome</keyword>
<dbReference type="GO" id="GO:0046168">
    <property type="term" value="P:glycerol-3-phosphate catabolic process"/>
    <property type="evidence" value="ECO:0007669"/>
    <property type="project" value="InterPro"/>
</dbReference>
<feature type="domain" description="Glycerol-3-phosphate dehydrogenase NAD-dependent N-terminal" evidence="18">
    <location>
        <begin position="27"/>
        <end position="182"/>
    </location>
</feature>
<feature type="binding site" evidence="13">
    <location>
        <position position="129"/>
    </location>
    <ligand>
        <name>NADPH</name>
        <dbReference type="ChEBI" id="CHEBI:57783"/>
    </ligand>
</feature>
<dbReference type="Gene3D" id="3.40.50.720">
    <property type="entry name" value="NAD(P)-binding Rossmann-like Domain"/>
    <property type="match status" value="1"/>
</dbReference>
<feature type="binding site" evidence="13">
    <location>
        <position position="278"/>
    </location>
    <ligand>
        <name>sn-glycerol 3-phosphate</name>
        <dbReference type="ChEBI" id="CHEBI:57597"/>
    </ligand>
</feature>
<dbReference type="EMBL" id="CP020660">
    <property type="protein sequence ID" value="ATF09229.1"/>
    <property type="molecule type" value="Genomic_DNA"/>
</dbReference>
<evidence type="ECO:0000256" key="1">
    <source>
        <dbReference type="ARBA" id="ARBA00011009"/>
    </source>
</evidence>
<evidence type="ECO:0000256" key="5">
    <source>
        <dbReference type="ARBA" id="ARBA00023027"/>
    </source>
</evidence>
<dbReference type="Proteomes" id="UP000218160">
    <property type="component" value="Chromosome 1"/>
</dbReference>
<comment type="catalytic activity">
    <reaction evidence="9">
        <text>sn-glycerol 3-phosphate + NADP(+) = dihydroxyacetone phosphate + NADPH + H(+)</text>
        <dbReference type="Rhea" id="RHEA:11096"/>
        <dbReference type="ChEBI" id="CHEBI:15378"/>
        <dbReference type="ChEBI" id="CHEBI:57597"/>
        <dbReference type="ChEBI" id="CHEBI:57642"/>
        <dbReference type="ChEBI" id="CHEBI:57783"/>
        <dbReference type="ChEBI" id="CHEBI:58349"/>
        <dbReference type="EC" id="1.1.1.94"/>
    </reaction>
    <physiologicalReaction direction="right-to-left" evidence="9">
        <dbReference type="Rhea" id="RHEA:11098"/>
    </physiologicalReaction>
</comment>
<feature type="binding site" evidence="13">
    <location>
        <position position="55"/>
    </location>
    <ligand>
        <name>NADPH</name>
        <dbReference type="ChEBI" id="CHEBI:57783"/>
    </ligand>
</feature>
<dbReference type="Pfam" id="PF07479">
    <property type="entry name" value="NAD_Gly3P_dh_C"/>
    <property type="match status" value="1"/>
</dbReference>
<evidence type="ECO:0000256" key="13">
    <source>
        <dbReference type="HAMAP-Rule" id="MF_00394"/>
    </source>
</evidence>
<evidence type="ECO:0000256" key="4">
    <source>
        <dbReference type="ARBA" id="ARBA00023002"/>
    </source>
</evidence>
<evidence type="ECO:0000256" key="8">
    <source>
        <dbReference type="ARBA" id="ARBA00023264"/>
    </source>
</evidence>
<feature type="binding site" evidence="13">
    <location>
        <position position="278"/>
    </location>
    <ligand>
        <name>NADPH</name>
        <dbReference type="ChEBI" id="CHEBI:57783"/>
    </ligand>
</feature>
<protein>
    <recommendedName>
        <fullName evidence="11 13">Glycerol-3-phosphate dehydrogenase [NAD(P)+]</fullName>
        <ecNumber evidence="10 13">1.1.1.94</ecNumber>
    </recommendedName>
    <alternativeName>
        <fullName evidence="13">NAD(P)(+)-dependent glycerol-3-phosphate dehydrogenase</fullName>
    </alternativeName>
    <alternativeName>
        <fullName evidence="12 13">NAD(P)H-dependent dihydroxyacetone-phosphate reductase</fullName>
    </alternativeName>
</protein>
<evidence type="ECO:0000259" key="18">
    <source>
        <dbReference type="Pfam" id="PF01210"/>
    </source>
</evidence>
<comment type="subcellular location">
    <subcellularLocation>
        <location evidence="13">Cytoplasm</location>
    </subcellularLocation>
</comment>
<comment type="function">
    <text evidence="13">Catalyzes the reduction of the glycolytic intermediate dihydroxyacetone phosphate (DHAP) to sn-glycerol 3-phosphate (G3P), the key precursor for phospholipid synthesis.</text>
</comment>
<gene>
    <name evidence="13" type="primary">gpsA</name>
    <name evidence="20" type="ORF">BTN50_0713</name>
</gene>
<dbReference type="PRINTS" id="PR00077">
    <property type="entry name" value="GPDHDRGNASE"/>
</dbReference>
<dbReference type="Gene3D" id="1.10.1040.10">
    <property type="entry name" value="N-(1-d-carboxylethyl)-l-norvaline Dehydrogenase, domain 2"/>
    <property type="match status" value="1"/>
</dbReference>
<evidence type="ECO:0000256" key="6">
    <source>
        <dbReference type="ARBA" id="ARBA00023098"/>
    </source>
</evidence>
<keyword evidence="3 13" id="KW-0521">NADP</keyword>
<dbReference type="KEGG" id="elux:BTN50_0713"/>
<evidence type="ECO:0000256" key="15">
    <source>
        <dbReference type="PIRSR" id="PIRSR000114-2"/>
    </source>
</evidence>
<dbReference type="PIRSF" id="PIRSF000114">
    <property type="entry name" value="Glycerol-3-P_dh"/>
    <property type="match status" value="1"/>
</dbReference>
<evidence type="ECO:0000313" key="21">
    <source>
        <dbReference type="Proteomes" id="UP000218160"/>
    </source>
</evidence>
<dbReference type="InterPro" id="IPR036291">
    <property type="entry name" value="NAD(P)-bd_dom_sf"/>
</dbReference>
<feature type="active site" description="Proton acceptor" evidence="13 14">
    <location>
        <position position="214"/>
    </location>
</feature>
<dbReference type="UniPathway" id="UPA00940"/>
<dbReference type="GO" id="GO:0046167">
    <property type="term" value="P:glycerol-3-phosphate biosynthetic process"/>
    <property type="evidence" value="ECO:0007669"/>
    <property type="project" value="UniProtKB-UniRule"/>
</dbReference>
<dbReference type="SUPFAM" id="SSF48179">
    <property type="entry name" value="6-phosphogluconate dehydrogenase C-terminal domain-like"/>
    <property type="match status" value="1"/>
</dbReference>
<dbReference type="InterPro" id="IPR008927">
    <property type="entry name" value="6-PGluconate_DH-like_C_sf"/>
</dbReference>
<feature type="binding site" evidence="13">
    <location>
        <position position="129"/>
    </location>
    <ligand>
        <name>sn-glycerol 3-phosphate</name>
        <dbReference type="ChEBI" id="CHEBI:57597"/>
    </ligand>
</feature>
<keyword evidence="13" id="KW-0963">Cytoplasm</keyword>
<keyword evidence="8 13" id="KW-1208">Phospholipid metabolism</keyword>
<dbReference type="AlphaFoldDB" id="A0A291B887"/>
<feature type="binding site" evidence="13">
    <location>
        <position position="160"/>
    </location>
    <ligand>
        <name>sn-glycerol 3-phosphate</name>
        <dbReference type="ChEBI" id="CHEBI:57597"/>
    </ligand>
</feature>
<dbReference type="HAMAP" id="MF_00394">
    <property type="entry name" value="NAD_Glyc3P_dehydrog"/>
    <property type="match status" value="1"/>
</dbReference>
<keyword evidence="7 13" id="KW-0594">Phospholipid biosynthesis</keyword>
<feature type="binding site" evidence="13">
    <location>
        <position position="34"/>
    </location>
    <ligand>
        <name>NADPH</name>
        <dbReference type="ChEBI" id="CHEBI:57783"/>
    </ligand>
</feature>
<evidence type="ECO:0000313" key="20">
    <source>
        <dbReference type="EMBL" id="ATF09229.1"/>
    </source>
</evidence>
<feature type="binding site" evidence="13">
    <location>
        <position position="277"/>
    </location>
    <ligand>
        <name>sn-glycerol 3-phosphate</name>
        <dbReference type="ChEBI" id="CHEBI:57597"/>
    </ligand>
</feature>
<dbReference type="InterPro" id="IPR006109">
    <property type="entry name" value="G3P_DH_NAD-dep_C"/>
</dbReference>
<evidence type="ECO:0000256" key="2">
    <source>
        <dbReference type="ARBA" id="ARBA00022516"/>
    </source>
</evidence>
<feature type="binding site" evidence="16">
    <location>
        <position position="162"/>
    </location>
    <ligand>
        <name>NAD(+)</name>
        <dbReference type="ChEBI" id="CHEBI:57540"/>
    </ligand>
</feature>
<evidence type="ECO:0000256" key="12">
    <source>
        <dbReference type="ARBA" id="ARBA00080511"/>
    </source>
</evidence>
<evidence type="ECO:0000256" key="7">
    <source>
        <dbReference type="ARBA" id="ARBA00023209"/>
    </source>
</evidence>
<keyword evidence="5 13" id="KW-0520">NAD</keyword>
<feature type="domain" description="Glycerol-3-phosphate dehydrogenase NAD-dependent C-terminal" evidence="19">
    <location>
        <begin position="203"/>
        <end position="341"/>
    </location>
</feature>
<dbReference type="NCBIfam" id="NF000939">
    <property type="entry name" value="PRK00094.1-1"/>
    <property type="match status" value="1"/>
</dbReference>
<dbReference type="FunFam" id="1.10.1040.10:FF:000001">
    <property type="entry name" value="Glycerol-3-phosphate dehydrogenase [NAD(P)+]"/>
    <property type="match status" value="1"/>
</dbReference>
<comment type="pathway">
    <text evidence="13">Membrane lipid metabolism; glycerophospholipid metabolism.</text>
</comment>
<accession>A0A291B887</accession>
<feature type="binding site" evidence="13">
    <location>
        <position position="158"/>
    </location>
    <ligand>
        <name>sn-glycerol 3-phosphate</name>
        <dbReference type="ChEBI" id="CHEBI:57597"/>
    </ligand>
</feature>
<dbReference type="GO" id="GO:0046474">
    <property type="term" value="P:glycerophospholipid biosynthetic process"/>
    <property type="evidence" value="ECO:0007669"/>
    <property type="project" value="TreeGrafter"/>
</dbReference>
<feature type="binding site" evidence="13">
    <location>
        <position position="214"/>
    </location>
    <ligand>
        <name>sn-glycerol 3-phosphate</name>
        <dbReference type="ChEBI" id="CHEBI:57597"/>
    </ligand>
</feature>
<organism evidence="20 21">
    <name type="scientific">Candidatus Enterovibrio altilux</name>
    <dbReference type="NCBI Taxonomy" id="1927128"/>
    <lineage>
        <taxon>Bacteria</taxon>
        <taxon>Pseudomonadati</taxon>
        <taxon>Pseudomonadota</taxon>
        <taxon>Gammaproteobacteria</taxon>
        <taxon>Vibrionales</taxon>
        <taxon>Vibrionaceae</taxon>
        <taxon>Enterovibrio</taxon>
    </lineage>
</organism>
<evidence type="ECO:0000256" key="3">
    <source>
        <dbReference type="ARBA" id="ARBA00022857"/>
    </source>
</evidence>
<feature type="binding site" evidence="13">
    <location>
        <position position="162"/>
    </location>
    <ligand>
        <name>NADPH</name>
        <dbReference type="ChEBI" id="CHEBI:57783"/>
    </ligand>
</feature>
<comment type="similarity">
    <text evidence="1 13 17">Belongs to the NAD-dependent glycerol-3-phosphate dehydrogenase family.</text>
</comment>
<dbReference type="GO" id="GO:0141153">
    <property type="term" value="F:glycerol-3-phosphate dehydrogenase (NADP+) activity"/>
    <property type="evidence" value="ECO:0007669"/>
    <property type="project" value="RHEA"/>
</dbReference>
<feature type="binding site" evidence="15">
    <location>
        <position position="129"/>
    </location>
    <ligand>
        <name>substrate</name>
    </ligand>
</feature>
<dbReference type="PANTHER" id="PTHR11728">
    <property type="entry name" value="GLYCEROL-3-PHOSPHATE DEHYDROGENASE"/>
    <property type="match status" value="1"/>
</dbReference>
<reference evidence="21" key="1">
    <citation type="submission" date="2017-04" db="EMBL/GenBank/DDBJ databases">
        <title>Genome evolution of the luminous symbionts of deep sea anglerfish.</title>
        <authorList>
            <person name="Hendry T.A."/>
        </authorList>
    </citation>
    <scope>NUCLEOTIDE SEQUENCE [LARGE SCALE GENOMIC DNA]</scope>
</reference>
<feature type="binding site" evidence="13">
    <location>
        <position position="304"/>
    </location>
    <ligand>
        <name>NADPH</name>
        <dbReference type="ChEBI" id="CHEBI:57783"/>
    </ligand>
</feature>
<dbReference type="GO" id="GO:0005975">
    <property type="term" value="P:carbohydrate metabolic process"/>
    <property type="evidence" value="ECO:0007669"/>
    <property type="project" value="InterPro"/>
</dbReference>
<dbReference type="PANTHER" id="PTHR11728:SF1">
    <property type="entry name" value="GLYCEROL-3-PHOSPHATE DEHYDROGENASE [NAD(+)] 2, CHLOROPLASTIC"/>
    <property type="match status" value="1"/>
</dbReference>
<keyword evidence="2 13" id="KW-0444">Lipid biosynthesis</keyword>
<feature type="binding site" evidence="16">
    <location>
        <position position="278"/>
    </location>
    <ligand>
        <name>NAD(+)</name>
        <dbReference type="ChEBI" id="CHEBI:57540"/>
    </ligand>
</feature>
<sequence>MQAQKFNVSKLRSTLMTNNAPNINVAMTVLGAGSYGTSLAISLARKGTNIILWGHEVEHMRQLKIDRSNEVFLSGVPFPDSLILCADLEEAVQATRDILVVVPSYVFGLVLAQVRPFLRDDQRICWATKGLEPETGCLLQDVARKQLGDNVPLAVLSGPTFAKELAAGMPTAIAVASPNAEFLADLQEKIHCSRTFRVYGNNDFIGMQLGGAVKNIIAIGAGMSDGIGFGANARTALITRGLAELTRLGMKLGAERETFMGMAGLGDLVLTCTDNQSRNRRFGFALGQGKSIEEAKISIGQVVEGCRNTKEVRMLAERMGVEMPIVEQIYHVLYKGKAAKLAAQDLLARQRTSE</sequence>
<comment type="catalytic activity">
    <reaction evidence="13">
        <text>sn-glycerol 3-phosphate + NAD(+) = dihydroxyacetone phosphate + NADH + H(+)</text>
        <dbReference type="Rhea" id="RHEA:11092"/>
        <dbReference type="ChEBI" id="CHEBI:15378"/>
        <dbReference type="ChEBI" id="CHEBI:57540"/>
        <dbReference type="ChEBI" id="CHEBI:57597"/>
        <dbReference type="ChEBI" id="CHEBI:57642"/>
        <dbReference type="ChEBI" id="CHEBI:57945"/>
        <dbReference type="EC" id="1.1.1.94"/>
    </reaction>
</comment>
<dbReference type="Pfam" id="PF01210">
    <property type="entry name" value="NAD_Gly3P_dh_N"/>
    <property type="match status" value="1"/>
</dbReference>
<comment type="caution">
    <text evidence="13">Lacks conserved residue(s) required for the propagation of feature annotation.</text>
</comment>
<evidence type="ECO:0000256" key="10">
    <source>
        <dbReference type="ARBA" id="ARBA00066687"/>
    </source>
</evidence>
<dbReference type="InterPro" id="IPR013328">
    <property type="entry name" value="6PGD_dom2"/>
</dbReference>
<keyword evidence="4 13" id="KW-0560">Oxidoreductase</keyword>
<keyword evidence="13" id="KW-0547">Nucleotide-binding</keyword>
<evidence type="ECO:0000259" key="19">
    <source>
        <dbReference type="Pfam" id="PF07479"/>
    </source>
</evidence>
<name>A0A291B887_9GAMM</name>
<keyword evidence="6 13" id="KW-0443">Lipid metabolism</keyword>
<evidence type="ECO:0000256" key="16">
    <source>
        <dbReference type="PIRSR" id="PIRSR000114-3"/>
    </source>
</evidence>
<evidence type="ECO:0000256" key="11">
    <source>
        <dbReference type="ARBA" id="ARBA00069372"/>
    </source>
</evidence>
<evidence type="ECO:0000256" key="17">
    <source>
        <dbReference type="RuleBase" id="RU000437"/>
    </source>
</evidence>
<feature type="binding site" evidence="13">
    <location>
        <position position="267"/>
    </location>
    <ligand>
        <name>sn-glycerol 3-phosphate</name>
        <dbReference type="ChEBI" id="CHEBI:57597"/>
    </ligand>
</feature>
<feature type="binding site" evidence="13">
    <location>
        <position position="35"/>
    </location>
    <ligand>
        <name>NADPH</name>
        <dbReference type="ChEBI" id="CHEBI:57783"/>
    </ligand>
</feature>
<evidence type="ECO:0000256" key="14">
    <source>
        <dbReference type="PIRSR" id="PIRSR000114-1"/>
    </source>
</evidence>
<dbReference type="InterPro" id="IPR006168">
    <property type="entry name" value="G3P_DH_NAD-dep"/>
</dbReference>
<feature type="binding site" evidence="16">
    <location>
        <begin position="31"/>
        <end position="36"/>
    </location>
    <ligand>
        <name>NAD(+)</name>
        <dbReference type="ChEBI" id="CHEBI:57540"/>
    </ligand>
</feature>
<dbReference type="GO" id="GO:0005829">
    <property type="term" value="C:cytosol"/>
    <property type="evidence" value="ECO:0007669"/>
    <property type="project" value="TreeGrafter"/>
</dbReference>
<dbReference type="FunFam" id="3.40.50.720:FF:000019">
    <property type="entry name" value="Glycerol-3-phosphate dehydrogenase [NAD(P)+]"/>
    <property type="match status" value="1"/>
</dbReference>
<feature type="binding site" evidence="13">
    <location>
        <position position="279"/>
    </location>
    <ligand>
        <name>sn-glycerol 3-phosphate</name>
        <dbReference type="ChEBI" id="CHEBI:57597"/>
    </ligand>
</feature>
<dbReference type="PROSITE" id="PS00957">
    <property type="entry name" value="NAD_G3PDH"/>
    <property type="match status" value="1"/>
</dbReference>